<feature type="signal peptide" evidence="2">
    <location>
        <begin position="1"/>
        <end position="17"/>
    </location>
</feature>
<dbReference type="Pfam" id="PF04185">
    <property type="entry name" value="Phosphoesterase"/>
    <property type="match status" value="1"/>
</dbReference>
<evidence type="ECO:0000313" key="3">
    <source>
        <dbReference type="EMBL" id="KAJ5389032.1"/>
    </source>
</evidence>
<dbReference type="GO" id="GO:0016788">
    <property type="term" value="F:hydrolase activity, acting on ester bonds"/>
    <property type="evidence" value="ECO:0007669"/>
    <property type="project" value="InterPro"/>
</dbReference>
<dbReference type="GeneID" id="81432208"/>
<evidence type="ECO:0000313" key="4">
    <source>
        <dbReference type="Proteomes" id="UP001147782"/>
    </source>
</evidence>
<evidence type="ECO:0008006" key="5">
    <source>
        <dbReference type="Google" id="ProtNLM"/>
    </source>
</evidence>
<comment type="caution">
    <text evidence="3">The sequence shown here is derived from an EMBL/GenBank/DDBJ whole genome shotgun (WGS) entry which is preliminary data.</text>
</comment>
<organism evidence="3 4">
    <name type="scientific">Penicillium cataractarum</name>
    <dbReference type="NCBI Taxonomy" id="2100454"/>
    <lineage>
        <taxon>Eukaryota</taxon>
        <taxon>Fungi</taxon>
        <taxon>Dikarya</taxon>
        <taxon>Ascomycota</taxon>
        <taxon>Pezizomycotina</taxon>
        <taxon>Eurotiomycetes</taxon>
        <taxon>Eurotiomycetidae</taxon>
        <taxon>Eurotiales</taxon>
        <taxon>Aspergillaceae</taxon>
        <taxon>Penicillium</taxon>
    </lineage>
</organism>
<gene>
    <name evidence="3" type="ORF">N7496_000100</name>
</gene>
<dbReference type="InterPro" id="IPR007312">
    <property type="entry name" value="Phosphoesterase"/>
</dbReference>
<dbReference type="EMBL" id="JAPZBS010000001">
    <property type="protein sequence ID" value="KAJ5389032.1"/>
    <property type="molecule type" value="Genomic_DNA"/>
</dbReference>
<dbReference type="Proteomes" id="UP001147782">
    <property type="component" value="Unassembled WGS sequence"/>
</dbReference>
<keyword evidence="4" id="KW-1185">Reference proteome</keyword>
<dbReference type="PANTHER" id="PTHR31956">
    <property type="entry name" value="NON-SPECIFIC PHOSPHOLIPASE C4-RELATED"/>
    <property type="match status" value="1"/>
</dbReference>
<dbReference type="AlphaFoldDB" id="A0A9X0B5R8"/>
<reference evidence="3" key="1">
    <citation type="submission" date="2022-11" db="EMBL/GenBank/DDBJ databases">
        <authorList>
            <person name="Petersen C."/>
        </authorList>
    </citation>
    <scope>NUCLEOTIDE SEQUENCE</scope>
    <source>
        <strain evidence="3">IBT 29864</strain>
    </source>
</reference>
<proteinExistence type="predicted"/>
<reference evidence="3" key="2">
    <citation type="journal article" date="2023" name="IMA Fungus">
        <title>Comparative genomic study of the Penicillium genus elucidates a diverse pangenome and 15 lateral gene transfer events.</title>
        <authorList>
            <person name="Petersen C."/>
            <person name="Sorensen T."/>
            <person name="Nielsen M.R."/>
            <person name="Sondergaard T.E."/>
            <person name="Sorensen J.L."/>
            <person name="Fitzpatrick D.A."/>
            <person name="Frisvad J.C."/>
            <person name="Nielsen K.L."/>
        </authorList>
    </citation>
    <scope>NUCLEOTIDE SEQUENCE</scope>
    <source>
        <strain evidence="3">IBT 29864</strain>
    </source>
</reference>
<feature type="chain" id="PRO_5040831490" description="Acid phosphatase" evidence="2">
    <location>
        <begin position="18"/>
        <end position="308"/>
    </location>
</feature>
<accession>A0A9X0B5R8</accession>
<keyword evidence="2" id="KW-0732">Signal</keyword>
<evidence type="ECO:0000256" key="2">
    <source>
        <dbReference type="SAM" id="SignalP"/>
    </source>
</evidence>
<dbReference type="PANTHER" id="PTHR31956:SF8">
    <property type="entry name" value="ACID PHOSPHATASE PHOA (AFU_ORTHOLOGUE AFUA_1G03570)"/>
    <property type="match status" value="1"/>
</dbReference>
<dbReference type="RefSeq" id="XP_056559760.1">
    <property type="nucleotide sequence ID" value="XM_056693031.1"/>
</dbReference>
<sequence>MKLSGSLLLAGVSLAAAIPFEHLSDGLAHLAKPVKGRWFERFVVVVLENTNKGVTMGDPYFLNLTHWGMLLGNYHGTTHPSQPNYITMVTHTDAAGVYDDSDHNTTESSLIDLFEPAGITWKAYMEGYKPLENGECNPYTEDLETLYVRKHNPFMSFDNIRNNTSRCQNIVNAEAEFAKDVAKGSSAPMYMYYVPNLKNDAHDTNISFAAKDLQYVIDTMLLNTEFMKKTAILITFDEDNVYTNDNYGDPNSIYSLLLGNDTVKCYDCVDQNYYNRCDSGKKLEFEYSRWRRLGPVVASLRYATDSLR</sequence>
<dbReference type="GO" id="GO:0009395">
    <property type="term" value="P:phospholipid catabolic process"/>
    <property type="evidence" value="ECO:0007669"/>
    <property type="project" value="TreeGrafter"/>
</dbReference>
<dbReference type="OrthoDB" id="5135119at2759"/>
<keyword evidence="1" id="KW-0378">Hydrolase</keyword>
<protein>
    <recommendedName>
        <fullName evidence="5">Acid phosphatase</fullName>
    </recommendedName>
</protein>
<evidence type="ECO:0000256" key="1">
    <source>
        <dbReference type="ARBA" id="ARBA00022801"/>
    </source>
</evidence>
<name>A0A9X0B5R8_9EURO</name>